<evidence type="ECO:0000313" key="15">
    <source>
        <dbReference type="Proteomes" id="UP000682843"/>
    </source>
</evidence>
<dbReference type="PROSITE" id="PS50893">
    <property type="entry name" value="ABC_TRANSPORTER_2"/>
    <property type="match status" value="2"/>
</dbReference>
<dbReference type="PANTHER" id="PTHR43820">
    <property type="entry name" value="HIGH-AFFINITY BRANCHED-CHAIN AMINO ACID TRANSPORT ATP-BINDING PROTEIN LIVF"/>
    <property type="match status" value="1"/>
</dbReference>
<keyword evidence="4" id="KW-1003">Cell membrane</keyword>
<keyword evidence="7 14" id="KW-0067">ATP-binding</keyword>
<evidence type="ECO:0000256" key="12">
    <source>
        <dbReference type="SAM" id="Phobius"/>
    </source>
</evidence>
<evidence type="ECO:0000256" key="4">
    <source>
        <dbReference type="ARBA" id="ARBA00022475"/>
    </source>
</evidence>
<feature type="transmembrane region" description="Helical" evidence="12">
    <location>
        <begin position="51"/>
        <end position="69"/>
    </location>
</feature>
<evidence type="ECO:0000256" key="10">
    <source>
        <dbReference type="ARBA" id="ARBA00023136"/>
    </source>
</evidence>
<evidence type="ECO:0000256" key="11">
    <source>
        <dbReference type="ARBA" id="ARBA00024722"/>
    </source>
</evidence>
<dbReference type="SMART" id="SM00382">
    <property type="entry name" value="AAA"/>
    <property type="match status" value="2"/>
</dbReference>
<dbReference type="CDD" id="cd03224">
    <property type="entry name" value="ABC_TM1139_LivF_branched"/>
    <property type="match status" value="1"/>
</dbReference>
<keyword evidence="9 12" id="KW-1133">Transmembrane helix</keyword>
<feature type="transmembrane region" description="Helical" evidence="12">
    <location>
        <begin position="102"/>
        <end position="121"/>
    </location>
</feature>
<evidence type="ECO:0000256" key="2">
    <source>
        <dbReference type="ARBA" id="ARBA00005417"/>
    </source>
</evidence>
<keyword evidence="6" id="KW-0547">Nucleotide-binding</keyword>
<dbReference type="InterPro" id="IPR001851">
    <property type="entry name" value="ABC_transp_permease"/>
</dbReference>
<dbReference type="EMBL" id="CP036498">
    <property type="protein sequence ID" value="QUS42264.1"/>
    <property type="molecule type" value="Genomic_DNA"/>
</dbReference>
<dbReference type="InterPro" id="IPR003593">
    <property type="entry name" value="AAA+_ATPase"/>
</dbReference>
<proteinExistence type="inferred from homology"/>
<feature type="transmembrane region" description="Helical" evidence="12">
    <location>
        <begin position="274"/>
        <end position="300"/>
    </location>
</feature>
<comment type="subcellular location">
    <subcellularLocation>
        <location evidence="1">Cell membrane</location>
        <topology evidence="1">Multi-pass membrane protein</topology>
    </subcellularLocation>
</comment>
<reference evidence="14 15" key="1">
    <citation type="submission" date="2019-02" db="EMBL/GenBank/DDBJ databases">
        <title>Emended description of the genus Rhodopseudomonas and description of Rhodopseudomonas albus sp. nov., a non-phototrophic, heavy-metal-tolerant bacterium isolated from garden soil.</title>
        <authorList>
            <person name="Bao Z."/>
            <person name="Cao W.W."/>
            <person name="Sato Y."/>
            <person name="Nishizawa T."/>
            <person name="Zhao J."/>
            <person name="Guo Y."/>
            <person name="Ohta H."/>
        </authorList>
    </citation>
    <scope>NUCLEOTIDE SEQUENCE [LARGE SCALE GENOMIC DNA]</scope>
    <source>
        <strain evidence="14 15">SK50-23</strain>
    </source>
</reference>
<feature type="transmembrane region" description="Helical" evidence="12">
    <location>
        <begin position="75"/>
        <end position="95"/>
    </location>
</feature>
<name>A0ABX8AFH2_9BRAD</name>
<evidence type="ECO:0000259" key="13">
    <source>
        <dbReference type="PROSITE" id="PS50893"/>
    </source>
</evidence>
<evidence type="ECO:0000256" key="6">
    <source>
        <dbReference type="ARBA" id="ARBA00022741"/>
    </source>
</evidence>
<gene>
    <name evidence="14" type="ORF">RPMA_05285</name>
</gene>
<dbReference type="Pfam" id="PF02653">
    <property type="entry name" value="BPD_transp_2"/>
    <property type="match status" value="1"/>
</dbReference>
<dbReference type="SUPFAM" id="SSF52540">
    <property type="entry name" value="P-loop containing nucleoside triphosphate hydrolases"/>
    <property type="match status" value="2"/>
</dbReference>
<sequence length="823" mass="85604">MPAAIVVLTAAAALYAAKADGYAPFILAMVALTAIVGIGLNVLVGLTGQVSLGHVGFYAIGAYTVAILTLKGMSFWLALPLAGVLAGAIGLLLSLPALRVTGPYLAMITIAFAFIVNHLTIEWRGLTGGSNGLMGLPPPTLGGTMFTEREIALLAVLLAGLGTFLFHRLANSAWGKAMVAVRDAEVAARSIGLNPVSVKAVAFMLSAAFAGIAGGIFAVLLAFVSPDSFPFTQSILFLFACVVGGAGWVLGPIVGAAITVVLPEMLSGLAEYRLLFFGALLLVVLWLAPQGIIGSVARLFRRIDPRSARESGADVAAFLAATDSASLEVRDIGITFGGIKAACGVSFSAVPGKVTSVIGPNGAGKTTVLNMVGGFYKPDTGSISLSGAELAGAPAWKVARAGIGRTYQTTKLFESMSVLDNVLIAMRGGRLGSMVASAATANDEAIAEALIAFVGYKGALAAIAGDLPHVDRRLVEIARALAMRPRVLLLDEPAAGLMSSDKDALSGLLRRIADLGIAVILVEHDMRLVMGISDHIVVLDAGKPIAAGTPNDIRHDPKVLAAYLGAAEMQARARGDAWDGDKDAVLTAIDLTAGYGAAPVLQKIKLDVRPGEMVALIGANGAGKSTMMRALSGLLRPVGGEVVLDNQRIEHEPAHMIAVRGLALVPEGRQVFPEMSVYDNLELGANTRRNVDYASEIEALLKRFPRLRDRINSKAGLLSGGEQQMLAIARGMMAKPRILLLDEPSLGLAPAMIQELFDVLADLRDEGITILLVDQMATLALAVADRGYVIDSGQIVREDTAAALASDPEVEAAYLGHVADAAQ</sequence>
<organism evidence="14 15">
    <name type="scientific">Tardiphaga alba</name>
    <dbReference type="NCBI Taxonomy" id="340268"/>
    <lineage>
        <taxon>Bacteria</taxon>
        <taxon>Pseudomonadati</taxon>
        <taxon>Pseudomonadota</taxon>
        <taxon>Alphaproteobacteria</taxon>
        <taxon>Hyphomicrobiales</taxon>
        <taxon>Nitrobacteraceae</taxon>
        <taxon>Tardiphaga</taxon>
    </lineage>
</organism>
<dbReference type="InterPro" id="IPR032823">
    <property type="entry name" value="BCA_ABC_TP_C"/>
</dbReference>
<evidence type="ECO:0000256" key="8">
    <source>
        <dbReference type="ARBA" id="ARBA00022970"/>
    </source>
</evidence>
<keyword evidence="10 12" id="KW-0472">Membrane</keyword>
<dbReference type="InterPro" id="IPR027417">
    <property type="entry name" value="P-loop_NTPase"/>
</dbReference>
<feature type="transmembrane region" description="Helical" evidence="12">
    <location>
        <begin position="235"/>
        <end position="262"/>
    </location>
</feature>
<evidence type="ECO:0000313" key="14">
    <source>
        <dbReference type="EMBL" id="QUS42264.1"/>
    </source>
</evidence>
<dbReference type="CDD" id="cd06581">
    <property type="entry name" value="TM_PBP1_LivM_like"/>
    <property type="match status" value="1"/>
</dbReference>
<comment type="similarity">
    <text evidence="2">Belongs to the ABC transporter superfamily.</text>
</comment>
<protein>
    <submittedName>
        <fullName evidence="14">ATP-binding cassette domain-containing protein</fullName>
    </submittedName>
</protein>
<feature type="transmembrane region" description="Helical" evidence="12">
    <location>
        <begin position="151"/>
        <end position="170"/>
    </location>
</feature>
<keyword evidence="15" id="KW-1185">Reference proteome</keyword>
<dbReference type="InterPro" id="IPR003439">
    <property type="entry name" value="ABC_transporter-like_ATP-bd"/>
</dbReference>
<dbReference type="InterPro" id="IPR043428">
    <property type="entry name" value="LivM-like"/>
</dbReference>
<dbReference type="Proteomes" id="UP000682843">
    <property type="component" value="Chromosome"/>
</dbReference>
<dbReference type="Gene3D" id="3.40.50.300">
    <property type="entry name" value="P-loop containing nucleotide triphosphate hydrolases"/>
    <property type="match status" value="2"/>
</dbReference>
<keyword evidence="3" id="KW-0813">Transport</keyword>
<accession>A0ABX8AFH2</accession>
<dbReference type="PROSITE" id="PS00211">
    <property type="entry name" value="ABC_TRANSPORTER_1"/>
    <property type="match status" value="1"/>
</dbReference>
<feature type="transmembrane region" description="Helical" evidence="12">
    <location>
        <begin position="200"/>
        <end position="223"/>
    </location>
</feature>
<dbReference type="InterPro" id="IPR052156">
    <property type="entry name" value="BCAA_Transport_ATP-bd_LivF"/>
</dbReference>
<dbReference type="CDD" id="cd03219">
    <property type="entry name" value="ABC_Mj1267_LivG_branched"/>
    <property type="match status" value="1"/>
</dbReference>
<keyword evidence="8" id="KW-0029">Amino-acid transport</keyword>
<dbReference type="InterPro" id="IPR017871">
    <property type="entry name" value="ABC_transporter-like_CS"/>
</dbReference>
<dbReference type="Pfam" id="PF12399">
    <property type="entry name" value="BCA_ABC_TP_C"/>
    <property type="match status" value="1"/>
</dbReference>
<evidence type="ECO:0000256" key="9">
    <source>
        <dbReference type="ARBA" id="ARBA00022989"/>
    </source>
</evidence>
<feature type="domain" description="ABC transporter" evidence="13">
    <location>
        <begin position="327"/>
        <end position="566"/>
    </location>
</feature>
<evidence type="ECO:0000256" key="7">
    <source>
        <dbReference type="ARBA" id="ARBA00022840"/>
    </source>
</evidence>
<feature type="domain" description="ABC transporter" evidence="13">
    <location>
        <begin position="586"/>
        <end position="817"/>
    </location>
</feature>
<evidence type="ECO:0000256" key="1">
    <source>
        <dbReference type="ARBA" id="ARBA00004651"/>
    </source>
</evidence>
<dbReference type="GO" id="GO:0005524">
    <property type="term" value="F:ATP binding"/>
    <property type="evidence" value="ECO:0007669"/>
    <property type="project" value="UniProtKB-KW"/>
</dbReference>
<evidence type="ECO:0000256" key="3">
    <source>
        <dbReference type="ARBA" id="ARBA00022448"/>
    </source>
</evidence>
<comment type="function">
    <text evidence="11">Involved in beta-(1--&gt;2)glucan export. Transmembrane domains (TMD) form a pore in the inner membrane and the ATP-binding domain (NBD) is responsible for energy generation.</text>
</comment>
<evidence type="ECO:0000256" key="5">
    <source>
        <dbReference type="ARBA" id="ARBA00022692"/>
    </source>
</evidence>
<keyword evidence="5 12" id="KW-0812">Transmembrane</keyword>
<dbReference type="Pfam" id="PF00005">
    <property type="entry name" value="ABC_tran"/>
    <property type="match status" value="2"/>
</dbReference>
<feature type="transmembrane region" description="Helical" evidence="12">
    <location>
        <begin position="26"/>
        <end position="44"/>
    </location>
</feature>
<dbReference type="PANTHER" id="PTHR43820:SF4">
    <property type="entry name" value="HIGH-AFFINITY BRANCHED-CHAIN AMINO ACID TRANSPORT ATP-BINDING PROTEIN LIVF"/>
    <property type="match status" value="1"/>
</dbReference>